<dbReference type="AlphaFoldDB" id="A0AA38F6C3"/>
<feature type="compositionally biased region" description="Basic residues" evidence="1">
    <location>
        <begin position="34"/>
        <end position="48"/>
    </location>
</feature>
<accession>A0AA38F6C3</accession>
<dbReference type="EMBL" id="JAHRHJ020000288">
    <property type="protein sequence ID" value="KAH9294234.1"/>
    <property type="molecule type" value="Genomic_DNA"/>
</dbReference>
<keyword evidence="3" id="KW-1185">Reference proteome</keyword>
<gene>
    <name evidence="2" type="ORF">KI387_040565</name>
</gene>
<feature type="non-terminal residue" evidence="2">
    <location>
        <position position="1"/>
    </location>
</feature>
<comment type="caution">
    <text evidence="2">The sequence shown here is derived from an EMBL/GenBank/DDBJ whole genome shotgun (WGS) entry which is preliminary data.</text>
</comment>
<feature type="compositionally biased region" description="Basic and acidic residues" evidence="1">
    <location>
        <begin position="24"/>
        <end position="33"/>
    </location>
</feature>
<organism evidence="2 3">
    <name type="scientific">Taxus chinensis</name>
    <name type="common">Chinese yew</name>
    <name type="synonym">Taxus wallichiana var. chinensis</name>
    <dbReference type="NCBI Taxonomy" id="29808"/>
    <lineage>
        <taxon>Eukaryota</taxon>
        <taxon>Viridiplantae</taxon>
        <taxon>Streptophyta</taxon>
        <taxon>Embryophyta</taxon>
        <taxon>Tracheophyta</taxon>
        <taxon>Spermatophyta</taxon>
        <taxon>Pinopsida</taxon>
        <taxon>Pinidae</taxon>
        <taxon>Conifers II</taxon>
        <taxon>Cupressales</taxon>
        <taxon>Taxaceae</taxon>
        <taxon>Taxus</taxon>
    </lineage>
</organism>
<evidence type="ECO:0000256" key="1">
    <source>
        <dbReference type="SAM" id="MobiDB-lite"/>
    </source>
</evidence>
<reference evidence="2 3" key="1">
    <citation type="journal article" date="2021" name="Nat. Plants">
        <title>The Taxus genome provides insights into paclitaxel biosynthesis.</title>
        <authorList>
            <person name="Xiong X."/>
            <person name="Gou J."/>
            <person name="Liao Q."/>
            <person name="Li Y."/>
            <person name="Zhou Q."/>
            <person name="Bi G."/>
            <person name="Li C."/>
            <person name="Du R."/>
            <person name="Wang X."/>
            <person name="Sun T."/>
            <person name="Guo L."/>
            <person name="Liang H."/>
            <person name="Lu P."/>
            <person name="Wu Y."/>
            <person name="Zhang Z."/>
            <person name="Ro D.K."/>
            <person name="Shang Y."/>
            <person name="Huang S."/>
            <person name="Yan J."/>
        </authorList>
    </citation>
    <scope>NUCLEOTIDE SEQUENCE [LARGE SCALE GENOMIC DNA]</scope>
    <source>
        <strain evidence="2">Ta-2019</strain>
    </source>
</reference>
<proteinExistence type="predicted"/>
<dbReference type="Proteomes" id="UP000824469">
    <property type="component" value="Unassembled WGS sequence"/>
</dbReference>
<feature type="compositionally biased region" description="Basic and acidic residues" evidence="1">
    <location>
        <begin position="1"/>
        <end position="12"/>
    </location>
</feature>
<feature type="region of interest" description="Disordered" evidence="1">
    <location>
        <begin position="1"/>
        <end position="68"/>
    </location>
</feature>
<name>A0AA38F6C3_TAXCH</name>
<protein>
    <submittedName>
        <fullName evidence="2">Uncharacterized protein</fullName>
    </submittedName>
</protein>
<sequence>SPGQRDIWDVKARIGRKAYRRPKQQRDKWDKSARRTRTGRFGRNKKLQHKENWDKSGTNGRGRRGNPP</sequence>
<evidence type="ECO:0000313" key="2">
    <source>
        <dbReference type="EMBL" id="KAH9294234.1"/>
    </source>
</evidence>
<evidence type="ECO:0000313" key="3">
    <source>
        <dbReference type="Proteomes" id="UP000824469"/>
    </source>
</evidence>
<feature type="compositionally biased region" description="Basic residues" evidence="1">
    <location>
        <begin position="13"/>
        <end position="23"/>
    </location>
</feature>